<dbReference type="InterPro" id="IPR003738">
    <property type="entry name" value="SRAP"/>
</dbReference>
<dbReference type="PANTHER" id="PTHR13604:SF0">
    <property type="entry name" value="ABASIC SITE PROCESSING PROTEIN HMCES"/>
    <property type="match status" value="1"/>
</dbReference>
<dbReference type="PANTHER" id="PTHR13604">
    <property type="entry name" value="DC12-RELATED"/>
    <property type="match status" value="1"/>
</dbReference>
<name>A0ABP7THH0_9FLAO</name>
<evidence type="ECO:0000256" key="5">
    <source>
        <dbReference type="ARBA" id="ARBA00023124"/>
    </source>
</evidence>
<dbReference type="RefSeq" id="WP_324691798.1">
    <property type="nucleotide sequence ID" value="NZ_BAABCR010000008.1"/>
</dbReference>
<accession>A0ABP7THH0</accession>
<keyword evidence="3" id="KW-0227">DNA damage</keyword>
<dbReference type="EC" id="3.4.-.-" evidence="8"/>
<evidence type="ECO:0000256" key="4">
    <source>
        <dbReference type="ARBA" id="ARBA00022801"/>
    </source>
</evidence>
<protein>
    <recommendedName>
        <fullName evidence="8">Abasic site processing protein</fullName>
        <ecNumber evidence="8">3.4.-.-</ecNumber>
    </recommendedName>
</protein>
<keyword evidence="5" id="KW-0190">Covalent protein-DNA linkage</keyword>
<sequence length="204" mass="23505">MCFYFGLPENVGVVKKRFKREVLPLPGYEPNEKFNGFAHPQNLVITNDAPELIITAHWGLLPHWSKDLSFRKNTLNARIETIDSLPSFKDYNNNRCLIPASRFYEWQHQGKTKIPHIIVSSEHESDLFCFAGLYADWVNPENGSPMRTYTILTTEGNTTMKYVHNTKERMPVILHQADEEAWLQGTPLHAFAYPYSCSLAAFKL</sequence>
<reference evidence="10" key="1">
    <citation type="journal article" date="2019" name="Int. J. Syst. Evol. Microbiol.">
        <title>The Global Catalogue of Microorganisms (GCM) 10K type strain sequencing project: providing services to taxonomists for standard genome sequencing and annotation.</title>
        <authorList>
            <consortium name="The Broad Institute Genomics Platform"/>
            <consortium name="The Broad Institute Genome Sequencing Center for Infectious Disease"/>
            <person name="Wu L."/>
            <person name="Ma J."/>
        </authorList>
    </citation>
    <scope>NUCLEOTIDE SEQUENCE [LARGE SCALE GENOMIC DNA]</scope>
    <source>
        <strain evidence="10">JCM 17064</strain>
    </source>
</reference>
<keyword evidence="7" id="KW-0456">Lyase</keyword>
<keyword evidence="4 8" id="KW-0378">Hydrolase</keyword>
<evidence type="ECO:0000256" key="6">
    <source>
        <dbReference type="ARBA" id="ARBA00023125"/>
    </source>
</evidence>
<dbReference type="InterPro" id="IPR036590">
    <property type="entry name" value="SRAP-like"/>
</dbReference>
<keyword evidence="10" id="KW-1185">Reference proteome</keyword>
<dbReference type="SUPFAM" id="SSF143081">
    <property type="entry name" value="BB1717-like"/>
    <property type="match status" value="1"/>
</dbReference>
<dbReference type="EMBL" id="BAABCR010000008">
    <property type="protein sequence ID" value="GAA4026283.1"/>
    <property type="molecule type" value="Genomic_DNA"/>
</dbReference>
<evidence type="ECO:0000313" key="10">
    <source>
        <dbReference type="Proteomes" id="UP001500968"/>
    </source>
</evidence>
<organism evidence="9 10">
    <name type="scientific">Flavobacterium cheonhonense</name>
    <dbReference type="NCBI Taxonomy" id="706185"/>
    <lineage>
        <taxon>Bacteria</taxon>
        <taxon>Pseudomonadati</taxon>
        <taxon>Bacteroidota</taxon>
        <taxon>Flavobacteriia</taxon>
        <taxon>Flavobacteriales</taxon>
        <taxon>Flavobacteriaceae</taxon>
        <taxon>Flavobacterium</taxon>
    </lineage>
</organism>
<dbReference type="Gene3D" id="3.90.1680.10">
    <property type="entry name" value="SOS response associated peptidase-like"/>
    <property type="match status" value="1"/>
</dbReference>
<gene>
    <name evidence="9" type="ORF">GCM10022386_07080</name>
</gene>
<comment type="similarity">
    <text evidence="1 8">Belongs to the SOS response-associated peptidase family.</text>
</comment>
<keyword evidence="6" id="KW-0238">DNA-binding</keyword>
<dbReference type="Pfam" id="PF02586">
    <property type="entry name" value="SRAP"/>
    <property type="match status" value="1"/>
</dbReference>
<evidence type="ECO:0000313" key="9">
    <source>
        <dbReference type="EMBL" id="GAA4026283.1"/>
    </source>
</evidence>
<comment type="caution">
    <text evidence="9">The sequence shown here is derived from an EMBL/GenBank/DDBJ whole genome shotgun (WGS) entry which is preliminary data.</text>
</comment>
<evidence type="ECO:0000256" key="7">
    <source>
        <dbReference type="ARBA" id="ARBA00023239"/>
    </source>
</evidence>
<keyword evidence="2 8" id="KW-0645">Protease</keyword>
<evidence type="ECO:0000256" key="3">
    <source>
        <dbReference type="ARBA" id="ARBA00022763"/>
    </source>
</evidence>
<evidence type="ECO:0000256" key="2">
    <source>
        <dbReference type="ARBA" id="ARBA00022670"/>
    </source>
</evidence>
<proteinExistence type="inferred from homology"/>
<evidence type="ECO:0000256" key="1">
    <source>
        <dbReference type="ARBA" id="ARBA00008136"/>
    </source>
</evidence>
<evidence type="ECO:0000256" key="8">
    <source>
        <dbReference type="RuleBase" id="RU364100"/>
    </source>
</evidence>
<dbReference type="Proteomes" id="UP001500968">
    <property type="component" value="Unassembled WGS sequence"/>
</dbReference>